<dbReference type="PANTHER" id="PTHR46797:SF23">
    <property type="entry name" value="HTH-TYPE TRANSCRIPTIONAL REGULATOR SUTR"/>
    <property type="match status" value="1"/>
</dbReference>
<dbReference type="InterPro" id="IPR011051">
    <property type="entry name" value="RmlC_Cupin_sf"/>
</dbReference>
<dbReference type="InterPro" id="IPR010982">
    <property type="entry name" value="Lambda_DNA-bd_dom_sf"/>
</dbReference>
<dbReference type="InterPro" id="IPR014710">
    <property type="entry name" value="RmlC-like_jellyroll"/>
</dbReference>
<evidence type="ECO:0000313" key="6">
    <source>
        <dbReference type="Proteomes" id="UP001454086"/>
    </source>
</evidence>
<keyword evidence="2" id="KW-0238">DNA-binding</keyword>
<sequence length="187" mass="20575">MMDININLEVGRNIRRLREAKKLTLDGAAAATGVSRSMLAQIEKGDVNPTISVLWKIANGYKVSFTSLVETGMEDAAVIRAGDITPIMEDGGNYMNYPVFAFDDRKLFETYRIVIKPGGCLKARPHLAGTEEYITLFCGQAVIEAAGQEWELAEGDSIRFKADTAHGYRNPGTGNAEMSMVIFYGRQ</sequence>
<reference evidence="5 6" key="1">
    <citation type="submission" date="2024-03" db="EMBL/GenBank/DDBJ databases">
        <title>Human intestinal bacterial collection.</title>
        <authorList>
            <person name="Pauvert C."/>
            <person name="Hitch T.C.A."/>
            <person name="Clavel T."/>
        </authorList>
    </citation>
    <scope>NUCLEOTIDE SEQUENCE [LARGE SCALE GENOMIC DNA]</scope>
    <source>
        <strain evidence="5 6">CLA-SR-H021</strain>
    </source>
</reference>
<dbReference type="InterPro" id="IPR001387">
    <property type="entry name" value="Cro/C1-type_HTH"/>
</dbReference>
<dbReference type="Pfam" id="PF01381">
    <property type="entry name" value="HTH_3"/>
    <property type="match status" value="1"/>
</dbReference>
<dbReference type="CDD" id="cd00093">
    <property type="entry name" value="HTH_XRE"/>
    <property type="match status" value="1"/>
</dbReference>
<dbReference type="Pfam" id="PF07883">
    <property type="entry name" value="Cupin_2"/>
    <property type="match status" value="1"/>
</dbReference>
<dbReference type="SUPFAM" id="SSF51182">
    <property type="entry name" value="RmlC-like cupins"/>
    <property type="match status" value="1"/>
</dbReference>
<dbReference type="RefSeq" id="WP_227794910.1">
    <property type="nucleotide sequence ID" value="NZ_JAJFEB010000002.1"/>
</dbReference>
<accession>A0ABV1DGB3</accession>
<dbReference type="SUPFAM" id="SSF47413">
    <property type="entry name" value="lambda repressor-like DNA-binding domains"/>
    <property type="match status" value="1"/>
</dbReference>
<evidence type="ECO:0000256" key="1">
    <source>
        <dbReference type="ARBA" id="ARBA00023015"/>
    </source>
</evidence>
<proteinExistence type="predicted"/>
<evidence type="ECO:0000313" key="5">
    <source>
        <dbReference type="EMBL" id="MEQ2428234.1"/>
    </source>
</evidence>
<name>A0ABV1DGB3_9FIRM</name>
<organism evidence="5 6">
    <name type="scientific">Enterocloster hominis</name>
    <name type="common">ex Hitch et al. 2024</name>
    <dbReference type="NCBI Taxonomy" id="1917870"/>
    <lineage>
        <taxon>Bacteria</taxon>
        <taxon>Bacillati</taxon>
        <taxon>Bacillota</taxon>
        <taxon>Clostridia</taxon>
        <taxon>Lachnospirales</taxon>
        <taxon>Lachnospiraceae</taxon>
        <taxon>Enterocloster</taxon>
    </lineage>
</organism>
<dbReference type="Gene3D" id="2.60.120.10">
    <property type="entry name" value="Jelly Rolls"/>
    <property type="match status" value="1"/>
</dbReference>
<dbReference type="InterPro" id="IPR013096">
    <property type="entry name" value="Cupin_2"/>
</dbReference>
<evidence type="ECO:0000256" key="3">
    <source>
        <dbReference type="ARBA" id="ARBA00023163"/>
    </source>
</evidence>
<comment type="caution">
    <text evidence="5">The sequence shown here is derived from an EMBL/GenBank/DDBJ whole genome shotgun (WGS) entry which is preliminary data.</text>
</comment>
<feature type="domain" description="HTH cro/C1-type" evidence="4">
    <location>
        <begin position="14"/>
        <end position="68"/>
    </location>
</feature>
<protein>
    <submittedName>
        <fullName evidence="5">XRE family transcriptional regulator</fullName>
    </submittedName>
</protein>
<dbReference type="Gene3D" id="1.10.260.40">
    <property type="entry name" value="lambda repressor-like DNA-binding domains"/>
    <property type="match status" value="1"/>
</dbReference>
<dbReference type="SMART" id="SM00530">
    <property type="entry name" value="HTH_XRE"/>
    <property type="match status" value="1"/>
</dbReference>
<dbReference type="EMBL" id="JBBMFM010000161">
    <property type="protein sequence ID" value="MEQ2428234.1"/>
    <property type="molecule type" value="Genomic_DNA"/>
</dbReference>
<evidence type="ECO:0000256" key="2">
    <source>
        <dbReference type="ARBA" id="ARBA00023125"/>
    </source>
</evidence>
<dbReference type="PROSITE" id="PS50943">
    <property type="entry name" value="HTH_CROC1"/>
    <property type="match status" value="1"/>
</dbReference>
<keyword evidence="3" id="KW-0804">Transcription</keyword>
<dbReference type="InterPro" id="IPR050807">
    <property type="entry name" value="TransReg_Diox_bact_type"/>
</dbReference>
<dbReference type="Proteomes" id="UP001454086">
    <property type="component" value="Unassembled WGS sequence"/>
</dbReference>
<dbReference type="CDD" id="cd02209">
    <property type="entry name" value="cupin_XRE_C"/>
    <property type="match status" value="1"/>
</dbReference>
<evidence type="ECO:0000259" key="4">
    <source>
        <dbReference type="PROSITE" id="PS50943"/>
    </source>
</evidence>
<keyword evidence="6" id="KW-1185">Reference proteome</keyword>
<dbReference type="PANTHER" id="PTHR46797">
    <property type="entry name" value="HTH-TYPE TRANSCRIPTIONAL REGULATOR"/>
    <property type="match status" value="1"/>
</dbReference>
<gene>
    <name evidence="5" type="ORF">WMQ36_25060</name>
</gene>
<keyword evidence="1" id="KW-0805">Transcription regulation</keyword>